<evidence type="ECO:0000256" key="3">
    <source>
        <dbReference type="SAM" id="SignalP"/>
    </source>
</evidence>
<feature type="signal peptide" evidence="3">
    <location>
        <begin position="1"/>
        <end position="18"/>
    </location>
</feature>
<feature type="compositionally biased region" description="Basic and acidic residues" evidence="1">
    <location>
        <begin position="282"/>
        <end position="291"/>
    </location>
</feature>
<dbReference type="PANTHER" id="PTHR35265:SF1">
    <property type="entry name" value="LEUKOSIALIN"/>
    <property type="match status" value="1"/>
</dbReference>
<sequence>MALLLLFCGSLWAPLVSPQTPSPVTPLRNSVSSDLSPVTSQGPGMRTFSERIRSNQSLSSALSDASLGMSVSVSPGPTVSGLMSSEEDSTKKPSVLPEVTTGTSDSAVPTAVSSEGDPTVTDGTVTFNSLVTFGGTSEPPIASATNSLETSSGDSGLLVTTSTSSLETSSGDSGLLVTKTTSSLETSSGDSGLLVTNSTSSLETSKGDSGPHITKAKSSVDTSTTANGTFVNMTTSFLETPRGAGGSPKAMTVSSLVTSRAASSPSVSSTEASMGTTPKLSTEADMRPSGELGKKQKSMLLVPMLVALLVVTVIVALLVLWRQRQKRRTGVLTLSSGGKHNGVVDAWAGPAHVYDEEAVTEALAGAKGNKGSGVPETDGSAQRPTLTTFFSRRRSQQGLAMEELKARPDPGLQGEEEPLVGSEDEGPAVGDGAAPQSL</sequence>
<feature type="compositionally biased region" description="Polar residues" evidence="1">
    <location>
        <begin position="181"/>
        <end position="204"/>
    </location>
</feature>
<dbReference type="GO" id="GO:0004888">
    <property type="term" value="F:transmembrane signaling receptor activity"/>
    <property type="evidence" value="ECO:0007669"/>
    <property type="project" value="InterPro"/>
</dbReference>
<dbReference type="CTD" id="6693"/>
<keyword evidence="3" id="KW-0732">Signal</keyword>
<dbReference type="GO" id="GO:0007166">
    <property type="term" value="P:cell surface receptor signaling pathway"/>
    <property type="evidence" value="ECO:0007669"/>
    <property type="project" value="TreeGrafter"/>
</dbReference>
<protein>
    <submittedName>
        <fullName evidence="5">Leukosialin</fullName>
    </submittedName>
</protein>
<organism evidence="4 5">
    <name type="scientific">Octodon degus</name>
    <name type="common">Degu</name>
    <name type="synonym">Sciurus degus</name>
    <dbReference type="NCBI Taxonomy" id="10160"/>
    <lineage>
        <taxon>Eukaryota</taxon>
        <taxon>Metazoa</taxon>
        <taxon>Chordata</taxon>
        <taxon>Craniata</taxon>
        <taxon>Vertebrata</taxon>
        <taxon>Euteleostomi</taxon>
        <taxon>Mammalia</taxon>
        <taxon>Eutheria</taxon>
        <taxon>Euarchontoglires</taxon>
        <taxon>Glires</taxon>
        <taxon>Rodentia</taxon>
        <taxon>Hystricomorpha</taxon>
        <taxon>Octodontidae</taxon>
        <taxon>Octodon</taxon>
    </lineage>
</organism>
<dbReference type="InterPro" id="IPR038829">
    <property type="entry name" value="Leukosialin"/>
</dbReference>
<reference evidence="5" key="1">
    <citation type="submission" date="2025-08" db="UniProtKB">
        <authorList>
            <consortium name="RefSeq"/>
        </authorList>
    </citation>
    <scope>IDENTIFICATION</scope>
</reference>
<dbReference type="GeneID" id="101566327"/>
<feature type="region of interest" description="Disordered" evidence="1">
    <location>
        <begin position="18"/>
        <end position="123"/>
    </location>
</feature>
<keyword evidence="2" id="KW-0812">Transmembrane</keyword>
<feature type="region of interest" description="Disordered" evidence="1">
    <location>
        <begin position="181"/>
        <end position="225"/>
    </location>
</feature>
<name>A0A6P6F028_OCTDE</name>
<dbReference type="GO" id="GO:0050776">
    <property type="term" value="P:regulation of immune response"/>
    <property type="evidence" value="ECO:0007669"/>
    <property type="project" value="TreeGrafter"/>
</dbReference>
<dbReference type="OrthoDB" id="9666309at2759"/>
<feature type="compositionally biased region" description="Polar residues" evidence="1">
    <location>
        <begin position="216"/>
        <end position="225"/>
    </location>
</feature>
<evidence type="ECO:0000256" key="1">
    <source>
        <dbReference type="SAM" id="MobiDB-lite"/>
    </source>
</evidence>
<feature type="region of interest" description="Disordered" evidence="1">
    <location>
        <begin position="366"/>
        <end position="438"/>
    </location>
</feature>
<evidence type="ECO:0000313" key="4">
    <source>
        <dbReference type="Proteomes" id="UP000515203"/>
    </source>
</evidence>
<dbReference type="RefSeq" id="XP_023577876.1">
    <property type="nucleotide sequence ID" value="XM_023722108.1"/>
</dbReference>
<feature type="region of interest" description="Disordered" evidence="1">
    <location>
        <begin position="260"/>
        <end position="291"/>
    </location>
</feature>
<feature type="compositionally biased region" description="Low complexity" evidence="1">
    <location>
        <begin position="260"/>
        <end position="273"/>
    </location>
</feature>
<feature type="transmembrane region" description="Helical" evidence="2">
    <location>
        <begin position="300"/>
        <end position="321"/>
    </location>
</feature>
<dbReference type="Proteomes" id="UP000515203">
    <property type="component" value="Unplaced"/>
</dbReference>
<feature type="compositionally biased region" description="Low complexity" evidence="1">
    <location>
        <begin position="57"/>
        <end position="81"/>
    </location>
</feature>
<evidence type="ECO:0000256" key="2">
    <source>
        <dbReference type="SAM" id="Phobius"/>
    </source>
</evidence>
<keyword evidence="2" id="KW-1133">Transmembrane helix</keyword>
<proteinExistence type="predicted"/>
<accession>A0A6P6F028</accession>
<dbReference type="PANTHER" id="PTHR35265">
    <property type="entry name" value="LEUKOSIALIN"/>
    <property type="match status" value="1"/>
</dbReference>
<gene>
    <name evidence="5" type="primary">Spn</name>
</gene>
<feature type="compositionally biased region" description="Acidic residues" evidence="1">
    <location>
        <begin position="414"/>
        <end position="426"/>
    </location>
</feature>
<dbReference type="GO" id="GO:0031072">
    <property type="term" value="F:heat shock protein binding"/>
    <property type="evidence" value="ECO:0007669"/>
    <property type="project" value="TreeGrafter"/>
</dbReference>
<keyword evidence="4" id="KW-1185">Reference proteome</keyword>
<dbReference type="AlphaFoldDB" id="A0A6P6F028"/>
<dbReference type="GO" id="GO:0009897">
    <property type="term" value="C:external side of plasma membrane"/>
    <property type="evidence" value="ECO:0007669"/>
    <property type="project" value="TreeGrafter"/>
</dbReference>
<dbReference type="GO" id="GO:0050863">
    <property type="term" value="P:regulation of T cell activation"/>
    <property type="evidence" value="ECO:0007669"/>
    <property type="project" value="InterPro"/>
</dbReference>
<dbReference type="InParanoid" id="A0A6P6F028"/>
<dbReference type="GO" id="GO:0042742">
    <property type="term" value="P:defense response to bacterium"/>
    <property type="evidence" value="ECO:0007669"/>
    <property type="project" value="TreeGrafter"/>
</dbReference>
<feature type="compositionally biased region" description="Polar residues" evidence="1">
    <location>
        <begin position="379"/>
        <end position="390"/>
    </location>
</feature>
<evidence type="ECO:0000313" key="5">
    <source>
        <dbReference type="RefSeq" id="XP_023577876.1"/>
    </source>
</evidence>
<feature type="chain" id="PRO_5027596076" evidence="3">
    <location>
        <begin position="19"/>
        <end position="438"/>
    </location>
</feature>
<feature type="compositionally biased region" description="Polar residues" evidence="1">
    <location>
        <begin position="100"/>
        <end position="113"/>
    </location>
</feature>
<keyword evidence="2" id="KW-0472">Membrane</keyword>
<dbReference type="GO" id="GO:2000404">
    <property type="term" value="P:regulation of T cell migration"/>
    <property type="evidence" value="ECO:0007669"/>
    <property type="project" value="InterPro"/>
</dbReference>
<feature type="compositionally biased region" description="Polar residues" evidence="1">
    <location>
        <begin position="27"/>
        <end position="42"/>
    </location>
</feature>